<dbReference type="KEGG" id="ccot:CCAX7_31820"/>
<gene>
    <name evidence="1" type="ORF">CCAX7_31820</name>
</gene>
<reference evidence="1 2" key="1">
    <citation type="journal article" date="2019" name="Int. J. Syst. Evol. Microbiol.">
        <title>Capsulimonas corticalis gen. nov., sp. nov., an aerobic capsulated bacterium, of a novel bacterial order, Capsulimonadales ord. nov., of the class Armatimonadia of the phylum Armatimonadetes.</title>
        <authorList>
            <person name="Li J."/>
            <person name="Kudo C."/>
            <person name="Tonouchi A."/>
        </authorList>
    </citation>
    <scope>NUCLEOTIDE SEQUENCE [LARGE SCALE GENOMIC DNA]</scope>
    <source>
        <strain evidence="1 2">AX-7</strain>
    </source>
</reference>
<keyword evidence="2" id="KW-1185">Reference proteome</keyword>
<evidence type="ECO:0000313" key="1">
    <source>
        <dbReference type="EMBL" id="BDI31131.1"/>
    </source>
</evidence>
<organism evidence="1 2">
    <name type="scientific">Capsulimonas corticalis</name>
    <dbReference type="NCBI Taxonomy" id="2219043"/>
    <lineage>
        <taxon>Bacteria</taxon>
        <taxon>Bacillati</taxon>
        <taxon>Armatimonadota</taxon>
        <taxon>Armatimonadia</taxon>
        <taxon>Capsulimonadales</taxon>
        <taxon>Capsulimonadaceae</taxon>
        <taxon>Capsulimonas</taxon>
    </lineage>
</organism>
<dbReference type="Proteomes" id="UP000287394">
    <property type="component" value="Chromosome"/>
</dbReference>
<dbReference type="EMBL" id="AP025739">
    <property type="protein sequence ID" value="BDI31131.1"/>
    <property type="molecule type" value="Genomic_DNA"/>
</dbReference>
<protein>
    <submittedName>
        <fullName evidence="1">Uncharacterized protein</fullName>
    </submittedName>
</protein>
<proteinExistence type="predicted"/>
<evidence type="ECO:0000313" key="2">
    <source>
        <dbReference type="Proteomes" id="UP000287394"/>
    </source>
</evidence>
<accession>A0A402CSC5</accession>
<sequence length="130" mass="14325">MSLSVQAQNRAKFERLLALSGAQITALEIDDMPVFDRISVEKRKVIASLADARAMIDADPSLEALAAQINASENKAQRILAAKIGQIRSEMNDLNQRTKVRAAYASTALLPPRKRMMSTPGAPRFMDQKQ</sequence>
<name>A0A402CSC5_9BACT</name>
<dbReference type="AlphaFoldDB" id="A0A402CSC5"/>
<dbReference type="RefSeq" id="WP_119320302.1">
    <property type="nucleotide sequence ID" value="NZ_AP025739.1"/>
</dbReference>